<dbReference type="InterPro" id="IPR001322">
    <property type="entry name" value="Lamin_tail_dom"/>
</dbReference>
<reference evidence="4" key="1">
    <citation type="submission" date="2017-09" db="EMBL/GenBank/DDBJ databases">
        <title>Depth-based differentiation of microbial function through sediment-hosted aquifers and enrichment of novel symbionts in the deep terrestrial subsurface.</title>
        <authorList>
            <person name="Probst A.J."/>
            <person name="Ladd B."/>
            <person name="Jarett J.K."/>
            <person name="Geller-Mcgrath D.E."/>
            <person name="Sieber C.M.K."/>
            <person name="Emerson J.B."/>
            <person name="Anantharaman K."/>
            <person name="Thomas B.C."/>
            <person name="Malmstrom R."/>
            <person name="Stieglmeier M."/>
            <person name="Klingl A."/>
            <person name="Woyke T."/>
            <person name="Ryan C.M."/>
            <person name="Banfield J.F."/>
        </authorList>
    </citation>
    <scope>NUCLEOTIDE SEQUENCE [LARGE SCALE GENOMIC DNA]</scope>
</reference>
<dbReference type="Proteomes" id="UP000231157">
    <property type="component" value="Unassembled WGS sequence"/>
</dbReference>
<protein>
    <recommendedName>
        <fullName evidence="2">LTD domain-containing protein</fullName>
    </recommendedName>
</protein>
<feature type="transmembrane region" description="Helical" evidence="1">
    <location>
        <begin position="139"/>
        <end position="158"/>
    </location>
</feature>
<dbReference type="Gene3D" id="2.60.40.1260">
    <property type="entry name" value="Lamin Tail domain"/>
    <property type="match status" value="1"/>
</dbReference>
<dbReference type="EMBL" id="PFAZ01000009">
    <property type="protein sequence ID" value="PIR88963.1"/>
    <property type="molecule type" value="Genomic_DNA"/>
</dbReference>
<evidence type="ECO:0000313" key="3">
    <source>
        <dbReference type="EMBL" id="PIR88963.1"/>
    </source>
</evidence>
<evidence type="ECO:0000313" key="4">
    <source>
        <dbReference type="Proteomes" id="UP000231157"/>
    </source>
</evidence>
<dbReference type="AlphaFoldDB" id="A0A2H0URF9"/>
<accession>A0A2H0URF9</accession>
<dbReference type="PROSITE" id="PS51841">
    <property type="entry name" value="LTD"/>
    <property type="match status" value="1"/>
</dbReference>
<keyword evidence="1" id="KW-1133">Transmembrane helix</keyword>
<sequence>MVEIKEALPNPIGKDTDGEYITLTNKGVDSVNLSGWKIKDLSGKTFSLTGYTINPNEDLKLLYKTTKISLNNDKETIFLQNEKGEEIDKLEITSPSEGEVIKKGDKNIQQVNSPLNKELIKNISNTKGVATIQENNSPYMFIGYGLISALLLSIIAVYSMKKFKYFHEEGEN</sequence>
<feature type="domain" description="LTD" evidence="2">
    <location>
        <begin position="1"/>
        <end position="94"/>
    </location>
</feature>
<comment type="caution">
    <text evidence="3">The sequence shown here is derived from an EMBL/GenBank/DDBJ whole genome shotgun (WGS) entry which is preliminary data.</text>
</comment>
<dbReference type="InterPro" id="IPR036415">
    <property type="entry name" value="Lamin_tail_dom_sf"/>
</dbReference>
<evidence type="ECO:0000259" key="2">
    <source>
        <dbReference type="PROSITE" id="PS51841"/>
    </source>
</evidence>
<keyword evidence="1" id="KW-0472">Membrane</keyword>
<gene>
    <name evidence="3" type="ORF">COU07_03680</name>
</gene>
<keyword evidence="1" id="KW-0812">Transmembrane</keyword>
<dbReference type="SUPFAM" id="SSF74853">
    <property type="entry name" value="Lamin A/C globular tail domain"/>
    <property type="match status" value="1"/>
</dbReference>
<organism evidence="3 4">
    <name type="scientific">Candidatus Harrisonbacteria bacterium CG10_big_fil_rev_8_21_14_0_10_40_38</name>
    <dbReference type="NCBI Taxonomy" id="1974583"/>
    <lineage>
        <taxon>Bacteria</taxon>
        <taxon>Candidatus Harrisoniibacteriota</taxon>
    </lineage>
</organism>
<evidence type="ECO:0000256" key="1">
    <source>
        <dbReference type="SAM" id="Phobius"/>
    </source>
</evidence>
<name>A0A2H0URF9_9BACT</name>
<dbReference type="Pfam" id="PF00932">
    <property type="entry name" value="LTD"/>
    <property type="match status" value="1"/>
</dbReference>
<proteinExistence type="predicted"/>